<dbReference type="Pfam" id="PF00646">
    <property type="entry name" value="F-box"/>
    <property type="match status" value="1"/>
</dbReference>
<dbReference type="InParanoid" id="A0A1Y2FM83"/>
<name>A0A1Y2FM83_9BASI</name>
<dbReference type="AlphaFoldDB" id="A0A1Y2FM83"/>
<evidence type="ECO:0000313" key="3">
    <source>
        <dbReference type="EMBL" id="ORY84707.1"/>
    </source>
</evidence>
<dbReference type="OrthoDB" id="2525973at2759"/>
<reference evidence="3 4" key="1">
    <citation type="submission" date="2016-07" db="EMBL/GenBank/DDBJ databases">
        <title>Pervasive Adenine N6-methylation of Active Genes in Fungi.</title>
        <authorList>
            <consortium name="DOE Joint Genome Institute"/>
            <person name="Mondo S.J."/>
            <person name="Dannebaum R.O."/>
            <person name="Kuo R.C."/>
            <person name="Labutti K."/>
            <person name="Haridas S."/>
            <person name="Kuo A."/>
            <person name="Salamov A."/>
            <person name="Ahrendt S.R."/>
            <person name="Lipzen A."/>
            <person name="Sullivan W."/>
            <person name="Andreopoulos W.B."/>
            <person name="Clum A."/>
            <person name="Lindquist E."/>
            <person name="Daum C."/>
            <person name="Ramamoorthy G.K."/>
            <person name="Gryganskyi A."/>
            <person name="Culley D."/>
            <person name="Magnuson J.K."/>
            <person name="James T.Y."/>
            <person name="O'Malley M.A."/>
            <person name="Stajich J.E."/>
            <person name="Spatafora J.W."/>
            <person name="Visel A."/>
            <person name="Grigoriev I.V."/>
        </authorList>
    </citation>
    <scope>NUCLEOTIDE SEQUENCE [LARGE SCALE GENOMIC DNA]</scope>
    <source>
        <strain evidence="3 4">62-1032</strain>
    </source>
</reference>
<gene>
    <name evidence="3" type="ORF">BCR35DRAFT_59022</name>
</gene>
<dbReference type="InterPro" id="IPR036047">
    <property type="entry name" value="F-box-like_dom_sf"/>
</dbReference>
<evidence type="ECO:0000256" key="1">
    <source>
        <dbReference type="SAM" id="MobiDB-lite"/>
    </source>
</evidence>
<dbReference type="SUPFAM" id="SSF81383">
    <property type="entry name" value="F-box domain"/>
    <property type="match status" value="1"/>
</dbReference>
<evidence type="ECO:0000313" key="4">
    <source>
        <dbReference type="Proteomes" id="UP000193467"/>
    </source>
</evidence>
<feature type="region of interest" description="Disordered" evidence="1">
    <location>
        <begin position="1"/>
        <end position="28"/>
    </location>
</feature>
<sequence>MAGSRRRSTKPSTSYQEVDSDVDMDQEERVEARKAKAAKAKARSKIKRTTEADKVHKDELSPTLEFVLALPLEMLAEVSLPSSFPSERGNIADLLLISRICTHLDPQDLLNLCRTSRVWRTFLLSRRARTVWATVRRREKLPLLSGYSEIKLAVLVFGESCWECAAKRGELDCYFRTRLCAKCRKQLVVAKDRTTSRVMFPSIHRRASECCLSSLFRRDDFFGRFVPSPMSSRSNYCLVPELEASSHRLF</sequence>
<organism evidence="3 4">
    <name type="scientific">Leucosporidium creatinivorum</name>
    <dbReference type="NCBI Taxonomy" id="106004"/>
    <lineage>
        <taxon>Eukaryota</taxon>
        <taxon>Fungi</taxon>
        <taxon>Dikarya</taxon>
        <taxon>Basidiomycota</taxon>
        <taxon>Pucciniomycotina</taxon>
        <taxon>Microbotryomycetes</taxon>
        <taxon>Leucosporidiales</taxon>
        <taxon>Leucosporidium</taxon>
    </lineage>
</organism>
<comment type="caution">
    <text evidence="3">The sequence shown here is derived from an EMBL/GenBank/DDBJ whole genome shotgun (WGS) entry which is preliminary data.</text>
</comment>
<dbReference type="EMBL" id="MCGR01000017">
    <property type="protein sequence ID" value="ORY84707.1"/>
    <property type="molecule type" value="Genomic_DNA"/>
</dbReference>
<feature type="domain" description="F-box" evidence="2">
    <location>
        <begin position="96"/>
        <end position="126"/>
    </location>
</feature>
<protein>
    <recommendedName>
        <fullName evidence="2">F-box domain-containing protein</fullName>
    </recommendedName>
</protein>
<accession>A0A1Y2FM83</accession>
<evidence type="ECO:0000259" key="2">
    <source>
        <dbReference type="Pfam" id="PF00646"/>
    </source>
</evidence>
<dbReference type="InterPro" id="IPR001810">
    <property type="entry name" value="F-box_dom"/>
</dbReference>
<proteinExistence type="predicted"/>
<dbReference type="Proteomes" id="UP000193467">
    <property type="component" value="Unassembled WGS sequence"/>
</dbReference>
<keyword evidence="4" id="KW-1185">Reference proteome</keyword>